<evidence type="ECO:0000256" key="1">
    <source>
        <dbReference type="ARBA" id="ARBA00010118"/>
    </source>
</evidence>
<keyword evidence="4" id="KW-0812">Transmembrane</keyword>
<dbReference type="InterPro" id="IPR006598">
    <property type="entry name" value="CAP10"/>
</dbReference>
<evidence type="ECO:0000256" key="4">
    <source>
        <dbReference type="SAM" id="Phobius"/>
    </source>
</evidence>
<dbReference type="OrthoDB" id="541052at2759"/>
<dbReference type="Proteomes" id="UP000091918">
    <property type="component" value="Unassembled WGS sequence"/>
</dbReference>
<dbReference type="AlphaFoldDB" id="A0A1B7P2X4"/>
<keyword evidence="4" id="KW-1133">Transmembrane helix</keyword>
<proteinExistence type="inferred from homology"/>
<accession>A0A1B7P2X4</accession>
<dbReference type="PANTHER" id="PTHR12203">
    <property type="entry name" value="KDEL LYS-ASP-GLU-LEU CONTAINING - RELATED"/>
    <property type="match status" value="1"/>
</dbReference>
<keyword evidence="4" id="KW-0472">Membrane</keyword>
<gene>
    <name evidence="6" type="ORF">ACJ72_02260</name>
</gene>
<feature type="compositionally biased region" description="Low complexity" evidence="3">
    <location>
        <begin position="618"/>
        <end position="627"/>
    </location>
</feature>
<feature type="region of interest" description="Disordered" evidence="3">
    <location>
        <begin position="568"/>
        <end position="657"/>
    </location>
</feature>
<dbReference type="SMART" id="SM00672">
    <property type="entry name" value="CAP10"/>
    <property type="match status" value="1"/>
</dbReference>
<keyword evidence="7" id="KW-1185">Reference proteome</keyword>
<evidence type="ECO:0000313" key="7">
    <source>
        <dbReference type="Proteomes" id="UP000091918"/>
    </source>
</evidence>
<evidence type="ECO:0000259" key="5">
    <source>
        <dbReference type="SMART" id="SM00672"/>
    </source>
</evidence>
<comment type="caution">
    <text evidence="6">The sequence shown here is derived from an EMBL/GenBank/DDBJ whole genome shotgun (WGS) entry which is preliminary data.</text>
</comment>
<dbReference type="GO" id="GO:0016740">
    <property type="term" value="F:transferase activity"/>
    <property type="evidence" value="ECO:0007669"/>
    <property type="project" value="UniProtKB-KW"/>
</dbReference>
<keyword evidence="2" id="KW-0808">Transferase</keyword>
<dbReference type="PANTHER" id="PTHR12203:SF35">
    <property type="entry name" value="PROTEIN O-GLUCOSYLTRANSFERASE 1"/>
    <property type="match status" value="1"/>
</dbReference>
<dbReference type="InterPro" id="IPR051091">
    <property type="entry name" value="O-Glucosyltr/Glycosyltrsf_90"/>
</dbReference>
<reference evidence="6 7" key="1">
    <citation type="submission" date="2015-07" db="EMBL/GenBank/DDBJ databases">
        <title>Emmonsia species relationships and genome sequence.</title>
        <authorList>
            <person name="Cuomo C.A."/>
            <person name="Schwartz I.S."/>
            <person name="Kenyon C."/>
            <person name="de Hoog G.S."/>
            <person name="Govender N.P."/>
            <person name="Botha A."/>
            <person name="Moreno L."/>
            <person name="de Vries M."/>
            <person name="Munoz J.F."/>
            <person name="Stielow J.B."/>
        </authorList>
    </citation>
    <scope>NUCLEOTIDE SEQUENCE [LARGE SCALE GENOMIC DNA]</scope>
    <source>
        <strain evidence="6 7">CBS 136260</strain>
    </source>
</reference>
<protein>
    <recommendedName>
        <fullName evidence="5">Glycosyl transferase CAP10 domain-containing protein</fullName>
    </recommendedName>
</protein>
<sequence length="710" mass="80858">MVPAVFSITILHVSGYWYFRYCTSADRERKKQSQARGWVRLVFLALLGLSLGLLVAGKKEAAHHPIDILISRAKVHYGQWVAKAKQSQNLEEAVAEYQQRYKQHPPLGFDSWYKYATERSSVVIDDYDQIYDDLLPFRALSPSTLRELTNAMAADPSNDVATVSIRGGTTQIQENILPTHRWMIEGISKMIGPFSQYLPDMDIAFNLNDECRVAVPWGNINALRDSAKTRSLTDKDKLVGSWSENRASTWELSDLAKQGARQLFIDASFQWVFDLVGRSVCPPSSKAKTSFIWDQRNICLDCASPHSLEQFLSNWTLASDICHQPDLASLHGFYLSPSAFRVSQSLLPVFSQSKAFGFNDILYPSAWNYIDKAAYGPTDEYPDVPYSEKQPTLFWRGTTSEGYSSAGQWKGMARQRLVHLANNHTSNTVSVLLPSSPLAKKNPTLYKYTNIPASKVSTTLDLQTSIYFANQITRCHLSECNAQRAEFRLGPSTNFQEHWKYRFLMDSDGAGFSGRFLPFLQSRSLPFRTGLFRQWLDERLTPWYHFVPIDIRLHGMWSTLAYFSGAKAADSKDDGPIPDTNGHSKKDANVGGTTNDGNAKQEPPRVRMMMKKKKKQDNNNNNNNDNDNNSEDDNHVKNGRNVNNRGNNNFQKNILMKPHTKEGEFIAEEGRKWAQKALRKEDMEIYMFRLLLEWGRLTDDRRDELGFRVG</sequence>
<feature type="transmembrane region" description="Helical" evidence="4">
    <location>
        <begin position="37"/>
        <end position="56"/>
    </location>
</feature>
<feature type="compositionally biased region" description="Low complexity" evidence="3">
    <location>
        <begin position="639"/>
        <end position="653"/>
    </location>
</feature>
<feature type="domain" description="Glycosyl transferase CAP10" evidence="5">
    <location>
        <begin position="323"/>
        <end position="572"/>
    </location>
</feature>
<evidence type="ECO:0000256" key="2">
    <source>
        <dbReference type="ARBA" id="ARBA00022679"/>
    </source>
</evidence>
<name>A0A1B7P2X4_9EURO</name>
<evidence type="ECO:0000313" key="6">
    <source>
        <dbReference type="EMBL" id="OAX83385.1"/>
    </source>
</evidence>
<organism evidence="6 7">
    <name type="scientific">Emergomyces africanus</name>
    <dbReference type="NCBI Taxonomy" id="1955775"/>
    <lineage>
        <taxon>Eukaryota</taxon>
        <taxon>Fungi</taxon>
        <taxon>Dikarya</taxon>
        <taxon>Ascomycota</taxon>
        <taxon>Pezizomycotina</taxon>
        <taxon>Eurotiomycetes</taxon>
        <taxon>Eurotiomycetidae</taxon>
        <taxon>Onygenales</taxon>
        <taxon>Ajellomycetaceae</taxon>
        <taxon>Emergomyces</taxon>
    </lineage>
</organism>
<dbReference type="EMBL" id="LGUA01000182">
    <property type="protein sequence ID" value="OAX83385.1"/>
    <property type="molecule type" value="Genomic_DNA"/>
</dbReference>
<evidence type="ECO:0000256" key="3">
    <source>
        <dbReference type="SAM" id="MobiDB-lite"/>
    </source>
</evidence>
<comment type="similarity">
    <text evidence="1">Belongs to the glycosyltransferase 90 family.</text>
</comment>